<feature type="domain" description="Neurotransmitter-gated ion-channel ligand-binding" evidence="13">
    <location>
        <begin position="78"/>
        <end position="282"/>
    </location>
</feature>
<dbReference type="PRINTS" id="PR00253">
    <property type="entry name" value="GABAARECEPTR"/>
</dbReference>
<dbReference type="Gene3D" id="1.20.58.390">
    <property type="entry name" value="Neurotransmitter-gated ion-channel transmembrane domain"/>
    <property type="match status" value="2"/>
</dbReference>
<evidence type="ECO:0000256" key="2">
    <source>
        <dbReference type="ARBA" id="ARBA00004236"/>
    </source>
</evidence>
<organism evidence="15 16">
    <name type="scientific">Heterodera trifolii</name>
    <dbReference type="NCBI Taxonomy" id="157864"/>
    <lineage>
        <taxon>Eukaryota</taxon>
        <taxon>Metazoa</taxon>
        <taxon>Ecdysozoa</taxon>
        <taxon>Nematoda</taxon>
        <taxon>Chromadorea</taxon>
        <taxon>Rhabditida</taxon>
        <taxon>Tylenchina</taxon>
        <taxon>Tylenchomorpha</taxon>
        <taxon>Tylenchoidea</taxon>
        <taxon>Heteroderidae</taxon>
        <taxon>Heteroderinae</taxon>
        <taxon>Heterodera</taxon>
    </lineage>
</organism>
<evidence type="ECO:0000256" key="12">
    <source>
        <dbReference type="SAM" id="MobiDB-lite"/>
    </source>
</evidence>
<dbReference type="Proteomes" id="UP001620626">
    <property type="component" value="Unassembled WGS sequence"/>
</dbReference>
<comment type="caution">
    <text evidence="15">The sequence shown here is derived from an EMBL/GenBank/DDBJ whole genome shotgun (WGS) entry which is preliminary data.</text>
</comment>
<dbReference type="InterPro" id="IPR006028">
    <property type="entry name" value="GABAA/Glycine_rcpt"/>
</dbReference>
<dbReference type="CDD" id="cd19049">
    <property type="entry name" value="LGIC_TM_anion"/>
    <property type="match status" value="1"/>
</dbReference>
<evidence type="ECO:0000256" key="7">
    <source>
        <dbReference type="ARBA" id="ARBA00022989"/>
    </source>
</evidence>
<comment type="subcellular location">
    <subcellularLocation>
        <location evidence="2">Cell membrane</location>
    </subcellularLocation>
    <subcellularLocation>
        <location evidence="1">Membrane</location>
        <topology evidence="1">Multi-pass membrane protein</topology>
    </subcellularLocation>
</comment>
<feature type="transmembrane region" description="Helical" evidence="11">
    <location>
        <begin position="290"/>
        <end position="307"/>
    </location>
</feature>
<feature type="transmembrane region" description="Helical" evidence="11">
    <location>
        <begin position="634"/>
        <end position="653"/>
    </location>
</feature>
<dbReference type="InterPro" id="IPR018000">
    <property type="entry name" value="Neurotransmitter_ion_chnl_CS"/>
</dbReference>
<evidence type="ECO:0000259" key="14">
    <source>
        <dbReference type="Pfam" id="PF02932"/>
    </source>
</evidence>
<dbReference type="GO" id="GO:0005230">
    <property type="term" value="F:extracellular ligand-gated monoatomic ion channel activity"/>
    <property type="evidence" value="ECO:0007669"/>
    <property type="project" value="UniProtKB-ARBA"/>
</dbReference>
<dbReference type="AlphaFoldDB" id="A0ABD2J820"/>
<dbReference type="SUPFAM" id="SSF63712">
    <property type="entry name" value="Nicotinic receptor ligand binding domain-like"/>
    <property type="match status" value="1"/>
</dbReference>
<dbReference type="InterPro" id="IPR038050">
    <property type="entry name" value="Neuro_actylchol_rec"/>
</dbReference>
<evidence type="ECO:0000256" key="8">
    <source>
        <dbReference type="ARBA" id="ARBA00023065"/>
    </source>
</evidence>
<reference evidence="15 16" key="1">
    <citation type="submission" date="2024-10" db="EMBL/GenBank/DDBJ databases">
        <authorList>
            <person name="Kim D."/>
        </authorList>
    </citation>
    <scope>NUCLEOTIDE SEQUENCE [LARGE SCALE GENOMIC DNA]</scope>
    <source>
        <strain evidence="15">BH-2024</strain>
    </source>
</reference>
<evidence type="ECO:0000256" key="11">
    <source>
        <dbReference type="RuleBase" id="RU000687"/>
    </source>
</evidence>
<feature type="chain" id="PRO_5044532725" evidence="11">
    <location>
        <begin position="29"/>
        <end position="663"/>
    </location>
</feature>
<dbReference type="SUPFAM" id="SSF90112">
    <property type="entry name" value="Neurotransmitter-gated ion-channel transmembrane pore"/>
    <property type="match status" value="1"/>
</dbReference>
<name>A0ABD2J820_9BILA</name>
<keyword evidence="5 11" id="KW-0812">Transmembrane</keyword>
<evidence type="ECO:0000313" key="15">
    <source>
        <dbReference type="EMBL" id="KAL3086693.1"/>
    </source>
</evidence>
<dbReference type="CDD" id="cd18987">
    <property type="entry name" value="LGIC_ECD_anion"/>
    <property type="match status" value="1"/>
</dbReference>
<sequence length="663" mass="76301">MNAVIALIFLKINISFWLELYAFHQNHGQNILGYTHSDEPFVAYHRATEHAPNRLKKLQRFRATKTKSATTFMASELHRKIRRPPSNSNGEPLSVQLGFYLESLGNFRETQMTFDVDLYMYSSWKDPLLRHSGPDSLMVNDDELRKEFWLPDLYFANARQANFHEVTVPNFNLFIATDGTVSYSSRVTLTVACNLKLQDYPMDEQQCHIRVLSYAYIAKIVNVTWFRRQPILYNPEIDLPEFDIDQIVAEYCDGTYRYAVTERSYKTDKFSCLMGNLYLKRRIGFNIVQSYIPTGLIVIISWVSFWIDRRAVPARVTLSFTTLLTMTTLGNGMRFVLPRVSYAKAIDYWFGACMLFVFMALVEFALVNSYMRRSDKYEKLAQRIRRRTSVDMLALSPILSSELAHDHEQMLKMRRKSSALVLLKNNKSDEDTTPIEGKKGRLSKERDSSATVSEELSAAESRDELHNNSRRAKHRQQQAVPAAQHPRQQKHLPPNMGNGSSRVKKCLSSSAGEGGGCGNGMPNYHQTTTTAGMMNGSYYDNMNWSLNGRKGLEDNFVPEKLKKNCGISVAFAMDELVKGRTLNGTPCDYLFPDFNGKKDLKQNDKLHPDNAIKYLEAAQMLSRRALSIDKMCRVLFPALFILFNFVYWGYYLLLRQRHRIFGF</sequence>
<keyword evidence="4" id="KW-1003">Cell membrane</keyword>
<evidence type="ECO:0000256" key="3">
    <source>
        <dbReference type="ARBA" id="ARBA00022448"/>
    </source>
</evidence>
<keyword evidence="6 11" id="KW-0732">Signal</keyword>
<dbReference type="EMBL" id="JBICBT010001035">
    <property type="protein sequence ID" value="KAL3086693.1"/>
    <property type="molecule type" value="Genomic_DNA"/>
</dbReference>
<comment type="similarity">
    <text evidence="11">Belongs to the ligand-gated ion channel (TC 1.A.9) family.</text>
</comment>
<evidence type="ECO:0000256" key="1">
    <source>
        <dbReference type="ARBA" id="ARBA00004141"/>
    </source>
</evidence>
<dbReference type="NCBIfam" id="TIGR00860">
    <property type="entry name" value="LIC"/>
    <property type="match status" value="1"/>
</dbReference>
<dbReference type="InterPro" id="IPR006202">
    <property type="entry name" value="Neur_chan_lig-bd"/>
</dbReference>
<evidence type="ECO:0000313" key="16">
    <source>
        <dbReference type="Proteomes" id="UP001620626"/>
    </source>
</evidence>
<keyword evidence="10 11" id="KW-0407">Ion channel</keyword>
<evidence type="ECO:0000256" key="5">
    <source>
        <dbReference type="ARBA" id="ARBA00022692"/>
    </source>
</evidence>
<evidence type="ECO:0000256" key="9">
    <source>
        <dbReference type="ARBA" id="ARBA00023136"/>
    </source>
</evidence>
<dbReference type="InterPro" id="IPR036734">
    <property type="entry name" value="Neur_chan_lig-bd_sf"/>
</dbReference>
<proteinExistence type="inferred from homology"/>
<feature type="compositionally biased region" description="Polar residues" evidence="12">
    <location>
        <begin position="497"/>
        <end position="511"/>
    </location>
</feature>
<feature type="signal peptide" evidence="11">
    <location>
        <begin position="1"/>
        <end position="28"/>
    </location>
</feature>
<dbReference type="GO" id="GO:0005886">
    <property type="term" value="C:plasma membrane"/>
    <property type="evidence" value="ECO:0007669"/>
    <property type="project" value="UniProtKB-SubCell"/>
</dbReference>
<feature type="domain" description="Neurotransmitter-gated ion-channel transmembrane" evidence="14">
    <location>
        <begin position="291"/>
        <end position="508"/>
    </location>
</feature>
<dbReference type="Gene3D" id="2.70.170.10">
    <property type="entry name" value="Neurotransmitter-gated ion-channel ligand-binding domain"/>
    <property type="match status" value="1"/>
</dbReference>
<dbReference type="InterPro" id="IPR006029">
    <property type="entry name" value="Neurotrans-gated_channel_TM"/>
</dbReference>
<feature type="transmembrane region" description="Helical" evidence="11">
    <location>
        <begin position="348"/>
        <end position="367"/>
    </location>
</feature>
<dbReference type="FunFam" id="2.70.170.10:FF:000051">
    <property type="entry name" value="Ligand-Gated ion Channel"/>
    <property type="match status" value="1"/>
</dbReference>
<feature type="transmembrane region" description="Helical" evidence="11">
    <location>
        <begin position="316"/>
        <end position="336"/>
    </location>
</feature>
<keyword evidence="9 11" id="KW-0472">Membrane</keyword>
<evidence type="ECO:0000256" key="4">
    <source>
        <dbReference type="ARBA" id="ARBA00022475"/>
    </source>
</evidence>
<keyword evidence="7 11" id="KW-1133">Transmembrane helix</keyword>
<keyword evidence="8 11" id="KW-0406">Ion transport</keyword>
<feature type="region of interest" description="Disordered" evidence="12">
    <location>
        <begin position="423"/>
        <end position="519"/>
    </location>
</feature>
<gene>
    <name evidence="15" type="ORF">niasHT_039281</name>
</gene>
<dbReference type="InterPro" id="IPR006201">
    <property type="entry name" value="Neur_channel"/>
</dbReference>
<evidence type="ECO:0000256" key="10">
    <source>
        <dbReference type="ARBA" id="ARBA00023303"/>
    </source>
</evidence>
<dbReference type="InterPro" id="IPR036719">
    <property type="entry name" value="Neuro-gated_channel_TM_sf"/>
</dbReference>
<dbReference type="PRINTS" id="PR00252">
    <property type="entry name" value="NRIONCHANNEL"/>
</dbReference>
<feature type="compositionally biased region" description="Basic and acidic residues" evidence="12">
    <location>
        <begin position="426"/>
        <end position="448"/>
    </location>
</feature>
<keyword evidence="3 11" id="KW-0813">Transport</keyword>
<dbReference type="Pfam" id="PF02932">
    <property type="entry name" value="Neur_chan_memb"/>
    <property type="match status" value="1"/>
</dbReference>
<dbReference type="PROSITE" id="PS00236">
    <property type="entry name" value="NEUROTR_ION_CHANNEL"/>
    <property type="match status" value="1"/>
</dbReference>
<dbReference type="PANTHER" id="PTHR18945">
    <property type="entry name" value="NEUROTRANSMITTER GATED ION CHANNEL"/>
    <property type="match status" value="1"/>
</dbReference>
<evidence type="ECO:0000259" key="13">
    <source>
        <dbReference type="Pfam" id="PF02931"/>
    </source>
</evidence>
<keyword evidence="16" id="KW-1185">Reference proteome</keyword>
<accession>A0ABD2J820</accession>
<protein>
    <submittedName>
        <fullName evidence="15">Uncharacterized protein</fullName>
    </submittedName>
</protein>
<evidence type="ECO:0000256" key="6">
    <source>
        <dbReference type="ARBA" id="ARBA00022729"/>
    </source>
</evidence>
<dbReference type="Pfam" id="PF02931">
    <property type="entry name" value="Neur_chan_LBD"/>
    <property type="match status" value="1"/>
</dbReference>